<comment type="similarity">
    <text evidence="2">Belongs to the WD repeat DDB2/WDR76 family.</text>
</comment>
<comment type="subcellular location">
    <subcellularLocation>
        <location evidence="1">Nucleus</location>
    </subcellularLocation>
</comment>
<evidence type="ECO:0000256" key="6">
    <source>
        <dbReference type="ARBA" id="ARBA00023242"/>
    </source>
</evidence>
<feature type="compositionally biased region" description="Basic and acidic residues" evidence="7">
    <location>
        <begin position="129"/>
        <end position="142"/>
    </location>
</feature>
<keyword evidence="9" id="KW-1185">Reference proteome</keyword>
<protein>
    <submittedName>
        <fullName evidence="8">Uncharacterized protein</fullName>
    </submittedName>
</protein>
<feature type="compositionally biased region" description="Acidic residues" evidence="7">
    <location>
        <begin position="107"/>
        <end position="127"/>
    </location>
</feature>
<dbReference type="Proteomes" id="UP001054252">
    <property type="component" value="Unassembled WGS sequence"/>
</dbReference>
<evidence type="ECO:0000313" key="9">
    <source>
        <dbReference type="Proteomes" id="UP001054252"/>
    </source>
</evidence>
<dbReference type="GO" id="GO:0009411">
    <property type="term" value="P:response to UV"/>
    <property type="evidence" value="ECO:0007669"/>
    <property type="project" value="TreeGrafter"/>
</dbReference>
<dbReference type="GO" id="GO:0080008">
    <property type="term" value="C:Cul4-RING E3 ubiquitin ligase complex"/>
    <property type="evidence" value="ECO:0007669"/>
    <property type="project" value="InterPro"/>
</dbReference>
<keyword evidence="6" id="KW-0539">Nucleus</keyword>
<name>A0AAV5KNJ0_9ROSI</name>
<feature type="compositionally biased region" description="Basic and acidic residues" evidence="7">
    <location>
        <begin position="95"/>
        <end position="106"/>
    </location>
</feature>
<dbReference type="EMBL" id="BPVZ01000071">
    <property type="protein sequence ID" value="GKV26200.1"/>
    <property type="molecule type" value="Genomic_DNA"/>
</dbReference>
<dbReference type="AlphaFoldDB" id="A0AAV5KNJ0"/>
<gene>
    <name evidence="8" type="ORF">SLEP1_g35543</name>
</gene>
<evidence type="ECO:0000256" key="4">
    <source>
        <dbReference type="ARBA" id="ARBA00022737"/>
    </source>
</evidence>
<dbReference type="GO" id="GO:0003684">
    <property type="term" value="F:damaged DNA binding"/>
    <property type="evidence" value="ECO:0007669"/>
    <property type="project" value="InterPro"/>
</dbReference>
<dbReference type="GO" id="GO:0006281">
    <property type="term" value="P:DNA repair"/>
    <property type="evidence" value="ECO:0007669"/>
    <property type="project" value="InterPro"/>
</dbReference>
<dbReference type="InterPro" id="IPR033312">
    <property type="entry name" value="DDB2"/>
</dbReference>
<evidence type="ECO:0000256" key="2">
    <source>
        <dbReference type="ARBA" id="ARBA00005434"/>
    </source>
</evidence>
<accession>A0AAV5KNJ0</accession>
<organism evidence="8 9">
    <name type="scientific">Rubroshorea leprosula</name>
    <dbReference type="NCBI Taxonomy" id="152421"/>
    <lineage>
        <taxon>Eukaryota</taxon>
        <taxon>Viridiplantae</taxon>
        <taxon>Streptophyta</taxon>
        <taxon>Embryophyta</taxon>
        <taxon>Tracheophyta</taxon>
        <taxon>Spermatophyta</taxon>
        <taxon>Magnoliopsida</taxon>
        <taxon>eudicotyledons</taxon>
        <taxon>Gunneridae</taxon>
        <taxon>Pentapetalae</taxon>
        <taxon>rosids</taxon>
        <taxon>malvids</taxon>
        <taxon>Malvales</taxon>
        <taxon>Dipterocarpaceae</taxon>
        <taxon>Rubroshorea</taxon>
    </lineage>
</organism>
<evidence type="ECO:0000256" key="7">
    <source>
        <dbReference type="SAM" id="MobiDB-lite"/>
    </source>
</evidence>
<keyword evidence="5" id="KW-0833">Ubl conjugation pathway</keyword>
<evidence type="ECO:0000256" key="5">
    <source>
        <dbReference type="ARBA" id="ARBA00022786"/>
    </source>
</evidence>
<evidence type="ECO:0000313" key="8">
    <source>
        <dbReference type="EMBL" id="GKV26200.1"/>
    </source>
</evidence>
<evidence type="ECO:0000256" key="3">
    <source>
        <dbReference type="ARBA" id="ARBA00022574"/>
    </source>
</evidence>
<evidence type="ECO:0000256" key="1">
    <source>
        <dbReference type="ARBA" id="ARBA00004123"/>
    </source>
</evidence>
<keyword evidence="4" id="KW-0677">Repeat</keyword>
<feature type="region of interest" description="Disordered" evidence="7">
    <location>
        <begin position="89"/>
        <end position="145"/>
    </location>
</feature>
<sequence length="276" mass="31424">MSHVFSRHVLELKCRTNPSQTRQRLVLFSLGGQFSKFNASFPKSQVRRFPRLSNFLAPKTQFQFSYRLSVVFVSGTECPYMAPQTRRTSFPNVLIERDTDSERSSSDEEEEGEEEPQSEEEEEETVLESENRKANEEASDAKKKGKAPITISLKKVCKVCKKAGHEAGFKGATYIDCPMKPCFLCKMPGHTTMTCPHRVVTEHGVIPAPHRDTQNPVEFVFGRQLKPRITRFKPAYVIPDQVHCAAIRYHSRWVTCLEFHPTNNNILLSGDKVSLS</sequence>
<proteinExistence type="inferred from homology"/>
<dbReference type="PANTHER" id="PTHR15169">
    <property type="entry name" value="DAMAGE-SPECIFIC DNA BINDING PROTEIN 2"/>
    <property type="match status" value="1"/>
</dbReference>
<dbReference type="GO" id="GO:0005634">
    <property type="term" value="C:nucleus"/>
    <property type="evidence" value="ECO:0007669"/>
    <property type="project" value="UniProtKB-SubCell"/>
</dbReference>
<comment type="caution">
    <text evidence="8">The sequence shown here is derived from an EMBL/GenBank/DDBJ whole genome shotgun (WGS) entry which is preliminary data.</text>
</comment>
<reference evidence="8 9" key="1">
    <citation type="journal article" date="2021" name="Commun. Biol.">
        <title>The genome of Shorea leprosula (Dipterocarpaceae) highlights the ecological relevance of drought in aseasonal tropical rainforests.</title>
        <authorList>
            <person name="Ng K.K.S."/>
            <person name="Kobayashi M.J."/>
            <person name="Fawcett J.A."/>
            <person name="Hatakeyama M."/>
            <person name="Paape T."/>
            <person name="Ng C.H."/>
            <person name="Ang C.C."/>
            <person name="Tnah L.H."/>
            <person name="Lee C.T."/>
            <person name="Nishiyama T."/>
            <person name="Sese J."/>
            <person name="O'Brien M.J."/>
            <person name="Copetti D."/>
            <person name="Mohd Noor M.I."/>
            <person name="Ong R.C."/>
            <person name="Putra M."/>
            <person name="Sireger I.Z."/>
            <person name="Indrioko S."/>
            <person name="Kosugi Y."/>
            <person name="Izuno A."/>
            <person name="Isagi Y."/>
            <person name="Lee S.L."/>
            <person name="Shimizu K.K."/>
        </authorList>
    </citation>
    <scope>NUCLEOTIDE SEQUENCE [LARGE SCALE GENOMIC DNA]</scope>
    <source>
        <strain evidence="8">214</strain>
    </source>
</reference>
<keyword evidence="3" id="KW-0853">WD repeat</keyword>
<dbReference type="PANTHER" id="PTHR15169:SF0">
    <property type="entry name" value="DNA DAMAGE-BINDING PROTEIN 2"/>
    <property type="match status" value="1"/>
</dbReference>